<keyword evidence="1" id="KW-0614">Plasmid</keyword>
<organism evidence="1 2">
    <name type="scientific">Streptomyces microflavus</name>
    <name type="common">Streptomyces lipmanii</name>
    <dbReference type="NCBI Taxonomy" id="1919"/>
    <lineage>
        <taxon>Bacteria</taxon>
        <taxon>Bacillati</taxon>
        <taxon>Actinomycetota</taxon>
        <taxon>Actinomycetes</taxon>
        <taxon>Kitasatosporales</taxon>
        <taxon>Streptomycetaceae</taxon>
        <taxon>Streptomyces</taxon>
    </lineage>
</organism>
<accession>A0A7H8MZV4</accession>
<dbReference type="RefSeq" id="WP_176145593.1">
    <property type="nucleotide sequence ID" value="NZ_CP054927.1"/>
</dbReference>
<evidence type="ECO:0000313" key="2">
    <source>
        <dbReference type="Proteomes" id="UP000509345"/>
    </source>
</evidence>
<evidence type="ECO:0000313" key="1">
    <source>
        <dbReference type="EMBL" id="QKW47689.1"/>
    </source>
</evidence>
<protein>
    <submittedName>
        <fullName evidence="1">Uncharacterized protein</fullName>
    </submittedName>
</protein>
<dbReference type="GeneID" id="87636363"/>
<dbReference type="Proteomes" id="UP000509345">
    <property type="component" value="Plasmid unnamed1"/>
</dbReference>
<geneLocation type="plasmid" evidence="1 2">
    <name>unnamed1</name>
</geneLocation>
<proteinExistence type="predicted"/>
<dbReference type="AlphaFoldDB" id="A0A7H8MZV4"/>
<sequence>MGSGNRSALERVEHLRGLLGGARATTRAARTLAGFEHGNVLIGAALHGADRARRGLEPTDLEERLLGVLGTVLTPQEIESWGRVYRESVDKLGDGVAVVPRSVASLAVESGYSAADLVAGFGPVVEEALAKPNVAVVDREVLAAGGPVDSPEFLEGMREFGYGVTAFSGAQDPSPDAGRAAVRQELPPVHARLELESFVVERAVGDQGGGRDEIYWCASSGSNKTSGAAFTSQEFGAATEGTEFTFSTSNRTVFDGSTSSGVALGLYVWEADQSNSEWYDALNKSLNDLCRYIFDTPQWELGTGLMPGSDVVAFMGEAIKLGSWLMEHLRNHDDLSCSRGIVLDQYDLAVIAQRGTTKWAFNGDGYHTLTLRYTGDPVPFPAGTLEYVVRDGTSWGMPVTMPAEFSAATTPALAHYGGTVHAVFVRPSDNALMWTYKFGPLWMTPAPIQSDVSTCAPALASYNGNLVCAHAGSNTGHLYVREFLPDQGWSTVLKEFKGDSTRLSPALTAHGDMLLLTHVGNNGFVYHREHHIGRGWGETYEDDQGWETESPVTTASAGGELWKVVRRRQNNVRTYMMIGDNHGTGIIPGWETENGLAAVGHENRIWLFRRRLDGLLAGAPTGAWTDINPTTSVPILDEPAAVSNGAGRLYVMYRR</sequence>
<gene>
    <name evidence="1" type="ORF">HUT09_34355</name>
</gene>
<dbReference type="EMBL" id="CP054927">
    <property type="protein sequence ID" value="QKW47689.1"/>
    <property type="molecule type" value="Genomic_DNA"/>
</dbReference>
<dbReference type="SUPFAM" id="SSF89372">
    <property type="entry name" value="Fucose-specific lectin"/>
    <property type="match status" value="1"/>
</dbReference>
<name>A0A7H8MZV4_STRMI</name>
<reference evidence="1 2" key="1">
    <citation type="submission" date="2020-06" db="EMBL/GenBank/DDBJ databases">
        <title>Genome mining for natural products.</title>
        <authorList>
            <person name="Zhang B."/>
            <person name="Shi J."/>
            <person name="Ge H."/>
        </authorList>
    </citation>
    <scope>NUCLEOTIDE SEQUENCE [LARGE SCALE GENOMIC DNA]</scope>
    <source>
        <strain evidence="1 2">NA06532</strain>
        <plasmid evidence="1 2">unnamed1</plasmid>
    </source>
</reference>